<dbReference type="EMBL" id="JNVN01002864">
    <property type="protein sequence ID" value="KHJ31481.1"/>
    <property type="molecule type" value="Genomic_DNA"/>
</dbReference>
<keyword evidence="8 10" id="KW-1133">Transmembrane helix</keyword>
<keyword evidence="4 10" id="KW-0328">Glycosyltransferase</keyword>
<comment type="similarity">
    <text evidence="3 10">Belongs to the ALG6/ALG8 glucosyltransferase family.</text>
</comment>
<feature type="transmembrane region" description="Helical" evidence="10">
    <location>
        <begin position="46"/>
        <end position="65"/>
    </location>
</feature>
<accession>A0A0B1P3F6</accession>
<dbReference type="PANTHER" id="PTHR12413">
    <property type="entry name" value="DOLICHYL GLYCOSYLTRANSFERASE"/>
    <property type="match status" value="1"/>
</dbReference>
<comment type="subcellular location">
    <subcellularLocation>
        <location evidence="1 10">Endoplasmic reticulum membrane</location>
        <topology evidence="1 10">Multi-pass membrane protein</topology>
    </subcellularLocation>
</comment>
<evidence type="ECO:0000313" key="12">
    <source>
        <dbReference type="Proteomes" id="UP000030854"/>
    </source>
</evidence>
<dbReference type="InterPro" id="IPR004856">
    <property type="entry name" value="Glyco_trans_ALG6/ALG8"/>
</dbReference>
<keyword evidence="5 10" id="KW-0808">Transferase</keyword>
<keyword evidence="7 10" id="KW-0256">Endoplasmic reticulum</keyword>
<feature type="transmembrane region" description="Helical" evidence="10">
    <location>
        <begin position="472"/>
        <end position="493"/>
    </location>
</feature>
<sequence length="586" mass="67077">MKGSTPSHKPRRIIRKASHTTSKAVWQTFPLVHFLWPARNSVSQKIILPLILIFVGLFRWAAGLWDYSGYKKPPKFGDYEAQRHWMEVTTQLPISQWYFYDLDWWGLDYPPLTAYHSWLLGNLGSIINNNWFALYTSRGSDDPDLKIFMRSSVILSEYLIYIPAVIFFVQKLTTDQGIHNWNANIAVIAILLQPATILIDHVHFQFNNVMLGLVVASINCILVGKLKWSCFLFVLALSFKQMALFYAPAIFAFLLGRSIYPKLNLRRFIGISITTLASFALILLPLILGAIYGAYNGIDVQPDIPYQLVSLPIFTEYSYLIDSHAWYYPIILQFAQILHRIFPFARGLFEDKVANFWCALNVVVKFRNFPLVLLQQASLLATLAAVIPPCLVIFLKPKTAALPLAFSSTAWSFFLFGFQVHEKSILLPLMPMTLLLAGSQGMSEHMRAWIGLANVLGVWTMFPLLQRVNLRVPYFVLTGLWMYLLGLPTKLFCLNSKGRSQITMEDLTSIVHTLYYVLMGFWHLLEAFIPPPLSKPDLWTVINIEIGASGFFLCYLWCLWNQIKVCGFVNSTGQKKLDKNFKRKLN</sequence>
<evidence type="ECO:0000256" key="8">
    <source>
        <dbReference type="ARBA" id="ARBA00022989"/>
    </source>
</evidence>
<evidence type="ECO:0000256" key="9">
    <source>
        <dbReference type="ARBA" id="ARBA00023136"/>
    </source>
</evidence>
<evidence type="ECO:0000256" key="4">
    <source>
        <dbReference type="ARBA" id="ARBA00022676"/>
    </source>
</evidence>
<dbReference type="GO" id="GO:0005789">
    <property type="term" value="C:endoplasmic reticulum membrane"/>
    <property type="evidence" value="ECO:0007669"/>
    <property type="project" value="UniProtKB-SubCell"/>
</dbReference>
<feature type="transmembrane region" description="Helical" evidence="10">
    <location>
        <begin position="147"/>
        <end position="169"/>
    </location>
</feature>
<feature type="transmembrane region" description="Helical" evidence="10">
    <location>
        <begin position="373"/>
        <end position="394"/>
    </location>
</feature>
<feature type="transmembrane region" description="Helical" evidence="10">
    <location>
        <begin position="401"/>
        <end position="419"/>
    </location>
</feature>
<keyword evidence="6 10" id="KW-0812">Transmembrane</keyword>
<dbReference type="EC" id="2.4.1.-" evidence="10"/>
<feature type="transmembrane region" description="Helical" evidence="10">
    <location>
        <begin position="268"/>
        <end position="295"/>
    </location>
</feature>
<proteinExistence type="inferred from homology"/>
<evidence type="ECO:0000256" key="7">
    <source>
        <dbReference type="ARBA" id="ARBA00022824"/>
    </source>
</evidence>
<comment type="pathway">
    <text evidence="2 10">Protein modification; protein glycosylation.</text>
</comment>
<dbReference type="OMA" id="FQVPPMH"/>
<evidence type="ECO:0000256" key="10">
    <source>
        <dbReference type="RuleBase" id="RU363110"/>
    </source>
</evidence>
<keyword evidence="12" id="KW-1185">Reference proteome</keyword>
<evidence type="ECO:0000256" key="1">
    <source>
        <dbReference type="ARBA" id="ARBA00004477"/>
    </source>
</evidence>
<dbReference type="Proteomes" id="UP000030854">
    <property type="component" value="Unassembled WGS sequence"/>
</dbReference>
<evidence type="ECO:0000256" key="3">
    <source>
        <dbReference type="ARBA" id="ARBA00008715"/>
    </source>
</evidence>
<evidence type="ECO:0000256" key="6">
    <source>
        <dbReference type="ARBA" id="ARBA00022692"/>
    </source>
</evidence>
<organism evidence="11 12">
    <name type="scientific">Uncinula necator</name>
    <name type="common">Grape powdery mildew</name>
    <dbReference type="NCBI Taxonomy" id="52586"/>
    <lineage>
        <taxon>Eukaryota</taxon>
        <taxon>Fungi</taxon>
        <taxon>Dikarya</taxon>
        <taxon>Ascomycota</taxon>
        <taxon>Pezizomycotina</taxon>
        <taxon>Leotiomycetes</taxon>
        <taxon>Erysiphales</taxon>
        <taxon>Erysiphaceae</taxon>
        <taxon>Erysiphe</taxon>
    </lineage>
</organism>
<feature type="transmembrane region" description="Helical" evidence="10">
    <location>
        <begin position="181"/>
        <end position="199"/>
    </location>
</feature>
<dbReference type="AlphaFoldDB" id="A0A0B1P3F6"/>
<dbReference type="STRING" id="52586.A0A0B1P3F6"/>
<feature type="transmembrane region" description="Helical" evidence="10">
    <location>
        <begin position="539"/>
        <end position="560"/>
    </location>
</feature>
<reference evidence="11 12" key="1">
    <citation type="journal article" date="2014" name="BMC Genomics">
        <title>Adaptive genomic structural variation in the grape powdery mildew pathogen, Erysiphe necator.</title>
        <authorList>
            <person name="Jones L."/>
            <person name="Riaz S."/>
            <person name="Morales-Cruz A."/>
            <person name="Amrine K.C."/>
            <person name="McGuire B."/>
            <person name="Gubler W.D."/>
            <person name="Walker M.A."/>
            <person name="Cantu D."/>
        </authorList>
    </citation>
    <scope>NUCLEOTIDE SEQUENCE [LARGE SCALE GENOMIC DNA]</scope>
    <source>
        <strain evidence="12">c</strain>
    </source>
</reference>
<name>A0A0B1P3F6_UNCNE</name>
<dbReference type="GO" id="GO:0042281">
    <property type="term" value="F:dolichyl pyrophosphate Man9GlcNAc2 alpha-1,3-glucosyltransferase activity"/>
    <property type="evidence" value="ECO:0007669"/>
    <property type="project" value="TreeGrafter"/>
</dbReference>
<comment type="caution">
    <text evidence="11">The sequence shown here is derived from an EMBL/GenBank/DDBJ whole genome shotgun (WGS) entry which is preliminary data.</text>
</comment>
<feature type="transmembrane region" description="Helical" evidence="10">
    <location>
        <begin position="232"/>
        <end position="256"/>
    </location>
</feature>
<feature type="transmembrane region" description="Helical" evidence="10">
    <location>
        <begin position="514"/>
        <end position="533"/>
    </location>
</feature>
<protein>
    <recommendedName>
        <fullName evidence="10">Alpha-1,3-glucosyltransferase</fullName>
        <ecNumber evidence="10">2.4.1.-</ecNumber>
    </recommendedName>
</protein>
<dbReference type="Pfam" id="PF03155">
    <property type="entry name" value="Alg6_Alg8"/>
    <property type="match status" value="2"/>
</dbReference>
<dbReference type="PANTHER" id="PTHR12413:SF1">
    <property type="entry name" value="DOLICHYL PYROPHOSPHATE MAN9GLCNAC2 ALPHA-1,3-GLUCOSYLTRANSFERASE"/>
    <property type="match status" value="1"/>
</dbReference>
<gene>
    <name evidence="11" type="ORF">EV44_g4732</name>
</gene>
<evidence type="ECO:0000256" key="5">
    <source>
        <dbReference type="ARBA" id="ARBA00022679"/>
    </source>
</evidence>
<keyword evidence="9 10" id="KW-0472">Membrane</keyword>
<dbReference type="UniPathway" id="UPA00378"/>
<evidence type="ECO:0000313" key="11">
    <source>
        <dbReference type="EMBL" id="KHJ31481.1"/>
    </source>
</evidence>
<dbReference type="HOGENOM" id="CLU_008110_2_1_1"/>
<evidence type="ECO:0000256" key="2">
    <source>
        <dbReference type="ARBA" id="ARBA00004922"/>
    </source>
</evidence>